<dbReference type="CDD" id="cd13874">
    <property type="entry name" value="CuRO_2_CopA"/>
    <property type="match status" value="1"/>
</dbReference>
<dbReference type="PROSITE" id="PS00079">
    <property type="entry name" value="MULTICOPPER_OXIDASE1"/>
    <property type="match status" value="2"/>
</dbReference>
<dbReference type="NCBIfam" id="TIGR01480">
    <property type="entry name" value="copper_res_A"/>
    <property type="match status" value="1"/>
</dbReference>
<dbReference type="InterPro" id="IPR033138">
    <property type="entry name" value="Cu_oxidase_CS"/>
</dbReference>
<evidence type="ECO:0000313" key="9">
    <source>
        <dbReference type="Proteomes" id="UP000254258"/>
    </source>
</evidence>
<dbReference type="AlphaFoldDB" id="A0A370X5F0"/>
<evidence type="ECO:0000259" key="7">
    <source>
        <dbReference type="Pfam" id="PF07732"/>
    </source>
</evidence>
<dbReference type="Pfam" id="PF07732">
    <property type="entry name" value="Cu-oxidase_3"/>
    <property type="match status" value="1"/>
</dbReference>
<keyword evidence="4" id="KW-0186">Copper</keyword>
<dbReference type="NCBIfam" id="TIGR01409">
    <property type="entry name" value="TAT_signal_seq"/>
    <property type="match status" value="1"/>
</dbReference>
<dbReference type="GO" id="GO:0016491">
    <property type="term" value="F:oxidoreductase activity"/>
    <property type="evidence" value="ECO:0007669"/>
    <property type="project" value="UniProtKB-KW"/>
</dbReference>
<dbReference type="InterPro" id="IPR006311">
    <property type="entry name" value="TAT_signal"/>
</dbReference>
<evidence type="ECO:0000259" key="5">
    <source>
        <dbReference type="Pfam" id="PF00394"/>
    </source>
</evidence>
<protein>
    <submittedName>
        <fullName evidence="8">Copper resistance system multicopper oxidase</fullName>
    </submittedName>
</protein>
<keyword evidence="2" id="KW-0732">Signal</keyword>
<dbReference type="PANTHER" id="PTHR11709:SF394">
    <property type="entry name" value="FI03373P-RELATED"/>
    <property type="match status" value="1"/>
</dbReference>
<accession>A0A370X5F0</accession>
<evidence type="ECO:0000259" key="6">
    <source>
        <dbReference type="Pfam" id="PF07731"/>
    </source>
</evidence>
<dbReference type="Pfam" id="PF00394">
    <property type="entry name" value="Cu-oxidase"/>
    <property type="match status" value="1"/>
</dbReference>
<dbReference type="Proteomes" id="UP000254258">
    <property type="component" value="Unassembled WGS sequence"/>
</dbReference>
<dbReference type="RefSeq" id="WP_115494216.1">
    <property type="nucleotide sequence ID" value="NZ_QRBE01000002.1"/>
</dbReference>
<dbReference type="CDD" id="cd13848">
    <property type="entry name" value="CuRO_1_CopA"/>
    <property type="match status" value="1"/>
</dbReference>
<dbReference type="InterPro" id="IPR019546">
    <property type="entry name" value="TAT_signal_bac_arc"/>
</dbReference>
<dbReference type="PROSITE" id="PS51318">
    <property type="entry name" value="TAT"/>
    <property type="match status" value="1"/>
</dbReference>
<dbReference type="PROSITE" id="PS00080">
    <property type="entry name" value="MULTICOPPER_OXIDASE2"/>
    <property type="match status" value="1"/>
</dbReference>
<dbReference type="InterPro" id="IPR001117">
    <property type="entry name" value="Cu-oxidase_2nd"/>
</dbReference>
<feature type="domain" description="Plastocyanin-like" evidence="5">
    <location>
        <begin position="180"/>
        <end position="349"/>
    </location>
</feature>
<gene>
    <name evidence="8" type="ORF">DWU98_03955</name>
</gene>
<dbReference type="InterPro" id="IPR006376">
    <property type="entry name" value="Cu-R_CopA"/>
</dbReference>
<dbReference type="InterPro" id="IPR034279">
    <property type="entry name" value="CuRO_3_CopA"/>
</dbReference>
<evidence type="ECO:0000256" key="3">
    <source>
        <dbReference type="ARBA" id="ARBA00023002"/>
    </source>
</evidence>
<sequence length="578" mass="64383">MTRIITTPTADMSRRRFVEGLAMGGVAAGLGLWPSARACAQSRLIQQPVLQGTDFALEIGQIPVNYTGRPRLATTVNGSVPGPTLRWKQGSTVTLRVTNRLSVPTSIHWHGILLPFDMDGVPGISFAGIAPGETFVYRFPVRQAGTYWYHSHSAYQEQTGLYGALIIEPAAKDRVHADRDYVVMLNDWTDDDPAHIFALLNRQSDYYNHAMPTALDFFRDVREKGLHEALAERRMWNRMRMNPTDLGDVSGYTYTYLMNGHAPAGNWTGLFRRGERVRLRFINGSSMTIFDVRIPGLKMTVVSADGQDVDPVTVDEFRISVAETYDVVVEPLDERAYTLFAQAIDRSGYARGTLAPRGGMAAEVPAMDPREPLSMVDMGGAMAMDGDNTGMHDMASMQGMPMQATPTVHHARTEYSPGVDMRVGMPRTNLNDPGVGLRDNGRRVLAYADLHTIGGAIDTREPSRDIELHLTGNMGRYMWSFDGVKFSDAKPMHFRAGERLRIVLVNDTMMNHPIHLHGMWSELENPSGAFQVRKHTINVQPAQRIAYGVSADALGRWAYHCHLLYHMEAGMFREVVVS</sequence>
<evidence type="ECO:0000256" key="1">
    <source>
        <dbReference type="ARBA" id="ARBA00022723"/>
    </source>
</evidence>
<dbReference type="PANTHER" id="PTHR11709">
    <property type="entry name" value="MULTI-COPPER OXIDASE"/>
    <property type="match status" value="1"/>
</dbReference>
<keyword evidence="9" id="KW-1185">Reference proteome</keyword>
<proteinExistence type="predicted"/>
<feature type="domain" description="Plastocyanin-like" evidence="7">
    <location>
        <begin position="62"/>
        <end position="170"/>
    </location>
</feature>
<dbReference type="EMBL" id="QRBE01000002">
    <property type="protein sequence ID" value="RDS83507.1"/>
    <property type="molecule type" value="Genomic_DNA"/>
</dbReference>
<dbReference type="Pfam" id="PF07731">
    <property type="entry name" value="Cu-oxidase_2"/>
    <property type="match status" value="1"/>
</dbReference>
<feature type="domain" description="Plastocyanin-like" evidence="6">
    <location>
        <begin position="461"/>
        <end position="577"/>
    </location>
</feature>
<dbReference type="InterPro" id="IPR002355">
    <property type="entry name" value="Cu_oxidase_Cu_BS"/>
</dbReference>
<dbReference type="InterPro" id="IPR034284">
    <property type="entry name" value="CuRO_1_CopA"/>
</dbReference>
<dbReference type="SUPFAM" id="SSF49503">
    <property type="entry name" value="Cupredoxins"/>
    <property type="match status" value="3"/>
</dbReference>
<dbReference type="InterPro" id="IPR008972">
    <property type="entry name" value="Cupredoxin"/>
</dbReference>
<organism evidence="8 9">
    <name type="scientific">Dyella monticola</name>
    <dbReference type="NCBI Taxonomy" id="1927958"/>
    <lineage>
        <taxon>Bacteria</taxon>
        <taxon>Pseudomonadati</taxon>
        <taxon>Pseudomonadota</taxon>
        <taxon>Gammaproteobacteria</taxon>
        <taxon>Lysobacterales</taxon>
        <taxon>Rhodanobacteraceae</taxon>
        <taxon>Dyella</taxon>
    </lineage>
</organism>
<evidence type="ECO:0000256" key="4">
    <source>
        <dbReference type="ARBA" id="ARBA00023008"/>
    </source>
</evidence>
<keyword evidence="3" id="KW-0560">Oxidoreductase</keyword>
<dbReference type="InterPro" id="IPR045087">
    <property type="entry name" value="Cu-oxidase_fam"/>
</dbReference>
<dbReference type="OrthoDB" id="9757546at2"/>
<dbReference type="CDD" id="cd13896">
    <property type="entry name" value="CuRO_3_CopA"/>
    <property type="match status" value="1"/>
</dbReference>
<dbReference type="InterPro" id="IPR011707">
    <property type="entry name" value="Cu-oxidase-like_N"/>
</dbReference>
<dbReference type="InterPro" id="IPR011706">
    <property type="entry name" value="Cu-oxidase_C"/>
</dbReference>
<dbReference type="InterPro" id="IPR034282">
    <property type="entry name" value="CuRO_2_CopA"/>
</dbReference>
<evidence type="ECO:0000313" key="8">
    <source>
        <dbReference type="EMBL" id="RDS83507.1"/>
    </source>
</evidence>
<dbReference type="Gene3D" id="2.60.40.420">
    <property type="entry name" value="Cupredoxins - blue copper proteins"/>
    <property type="match status" value="3"/>
</dbReference>
<name>A0A370X5F0_9GAMM</name>
<comment type="caution">
    <text evidence="8">The sequence shown here is derived from an EMBL/GenBank/DDBJ whole genome shotgun (WGS) entry which is preliminary data.</text>
</comment>
<reference evidence="8 9" key="1">
    <citation type="submission" date="2018-07" db="EMBL/GenBank/DDBJ databases">
        <title>Dyella monticola sp. nov. and Dyella psychrodurans sp. nov. isolated from monsoon evergreen broad-leaved forest soil of Dinghu Mountain, China.</title>
        <authorList>
            <person name="Gao Z."/>
            <person name="Qiu L."/>
        </authorList>
    </citation>
    <scope>NUCLEOTIDE SEQUENCE [LARGE SCALE GENOMIC DNA]</scope>
    <source>
        <strain evidence="8 9">4G-K06</strain>
    </source>
</reference>
<dbReference type="GO" id="GO:0042597">
    <property type="term" value="C:periplasmic space"/>
    <property type="evidence" value="ECO:0007669"/>
    <property type="project" value="InterPro"/>
</dbReference>
<dbReference type="GO" id="GO:0005507">
    <property type="term" value="F:copper ion binding"/>
    <property type="evidence" value="ECO:0007669"/>
    <property type="project" value="InterPro"/>
</dbReference>
<evidence type="ECO:0000256" key="2">
    <source>
        <dbReference type="ARBA" id="ARBA00022729"/>
    </source>
</evidence>
<keyword evidence="1" id="KW-0479">Metal-binding</keyword>